<dbReference type="RefSeq" id="WP_237877365.1">
    <property type="nucleotide sequence ID" value="NZ_JAKLTR010000037.1"/>
</dbReference>
<evidence type="ECO:0008006" key="3">
    <source>
        <dbReference type="Google" id="ProtNLM"/>
    </source>
</evidence>
<evidence type="ECO:0000313" key="2">
    <source>
        <dbReference type="Proteomes" id="UP001165367"/>
    </source>
</evidence>
<comment type="caution">
    <text evidence="1">The sequence shown here is derived from an EMBL/GenBank/DDBJ whole genome shotgun (WGS) entry which is preliminary data.</text>
</comment>
<accession>A0ABS9L0Q1</accession>
<dbReference type="Proteomes" id="UP001165367">
    <property type="component" value="Unassembled WGS sequence"/>
</dbReference>
<proteinExistence type="predicted"/>
<keyword evidence="2" id="KW-1185">Reference proteome</keyword>
<sequence length="69" mass="8044">LFNLTTDQIINYDGRMPKEVVIEDKTSAEQLRLLAQLNDKDRSTVLSIIDTMLTKQKFQEFFQQNIPAQ</sequence>
<name>A0ABS9L0Q1_9BACT</name>
<evidence type="ECO:0000313" key="1">
    <source>
        <dbReference type="EMBL" id="MCG2618154.1"/>
    </source>
</evidence>
<reference evidence="1" key="1">
    <citation type="submission" date="2022-01" db="EMBL/GenBank/DDBJ databases">
        <authorList>
            <person name="Jo J.-H."/>
            <person name="Im W.-T."/>
        </authorList>
    </citation>
    <scope>NUCLEOTIDE SEQUENCE</scope>
    <source>
        <strain evidence="1">NA20</strain>
    </source>
</reference>
<organism evidence="1 2">
    <name type="scientific">Terrimonas ginsenosidimutans</name>
    <dbReference type="NCBI Taxonomy" id="2908004"/>
    <lineage>
        <taxon>Bacteria</taxon>
        <taxon>Pseudomonadati</taxon>
        <taxon>Bacteroidota</taxon>
        <taxon>Chitinophagia</taxon>
        <taxon>Chitinophagales</taxon>
        <taxon>Chitinophagaceae</taxon>
        <taxon>Terrimonas</taxon>
    </lineage>
</organism>
<dbReference type="EMBL" id="JAKLTR010000037">
    <property type="protein sequence ID" value="MCG2618154.1"/>
    <property type="molecule type" value="Genomic_DNA"/>
</dbReference>
<gene>
    <name evidence="1" type="ORF">LZZ85_27890</name>
</gene>
<feature type="non-terminal residue" evidence="1">
    <location>
        <position position="1"/>
    </location>
</feature>
<protein>
    <recommendedName>
        <fullName evidence="3">Transcriptional regulator</fullName>
    </recommendedName>
</protein>